<gene>
    <name evidence="4" type="primary">Fc_ODC1</name>
    <name evidence="4" type="ORF">FRACYDRAFT_274777</name>
</gene>
<reference evidence="4 5" key="1">
    <citation type="submission" date="2016-09" db="EMBL/GenBank/DDBJ databases">
        <title>Extensive genetic diversity and differential bi-allelic expression allows diatom success in the polar Southern Ocean.</title>
        <authorList>
            <consortium name="DOE Joint Genome Institute"/>
            <person name="Mock T."/>
            <person name="Otillar R.P."/>
            <person name="Strauss J."/>
            <person name="Dupont C."/>
            <person name="Frickenhaus S."/>
            <person name="Maumus F."/>
            <person name="Mcmullan M."/>
            <person name="Sanges R."/>
            <person name="Schmutz J."/>
            <person name="Toseland A."/>
            <person name="Valas R."/>
            <person name="Veluchamy A."/>
            <person name="Ward B.J."/>
            <person name="Allen A."/>
            <person name="Barry K."/>
            <person name="Falciatore A."/>
            <person name="Ferrante M."/>
            <person name="Fortunato A.E."/>
            <person name="Gloeckner G."/>
            <person name="Gruber A."/>
            <person name="Hipkin R."/>
            <person name="Janech M."/>
            <person name="Kroth P."/>
            <person name="Leese F."/>
            <person name="Lindquist E."/>
            <person name="Lyon B.R."/>
            <person name="Martin J."/>
            <person name="Mayer C."/>
            <person name="Parker M."/>
            <person name="Quesneville H."/>
            <person name="Raymond J."/>
            <person name="Uhlig C."/>
            <person name="Valentin K.U."/>
            <person name="Worden A.Z."/>
            <person name="Armbrust E.V."/>
            <person name="Bowler C."/>
            <person name="Green B."/>
            <person name="Moulton V."/>
            <person name="Van Oosterhout C."/>
            <person name="Grigoriev I."/>
        </authorList>
    </citation>
    <scope>NUCLEOTIDE SEQUENCE [LARGE SCALE GENOMIC DNA]</scope>
    <source>
        <strain evidence="4 5">CCMP1102</strain>
    </source>
</reference>
<dbReference type="PANTHER" id="PTHR11482">
    <property type="entry name" value="ARGININE/DIAMINOPIMELATE/ORNITHINE DECARBOXYLASE"/>
    <property type="match status" value="1"/>
</dbReference>
<dbReference type="OrthoDB" id="5034579at2759"/>
<evidence type="ECO:0000256" key="1">
    <source>
        <dbReference type="ARBA" id="ARBA00022898"/>
    </source>
</evidence>
<dbReference type="KEGG" id="fcy:FRACYDRAFT_274777"/>
<dbReference type="SUPFAM" id="SSF50621">
    <property type="entry name" value="Alanine racemase C-terminal domain-like"/>
    <property type="match status" value="1"/>
</dbReference>
<evidence type="ECO:0000313" key="5">
    <source>
        <dbReference type="Proteomes" id="UP000095751"/>
    </source>
</evidence>
<dbReference type="InterPro" id="IPR009006">
    <property type="entry name" value="Ala_racemase/Decarboxylase_C"/>
</dbReference>
<evidence type="ECO:0000313" key="4">
    <source>
        <dbReference type="EMBL" id="OEU18440.1"/>
    </source>
</evidence>
<dbReference type="Gene3D" id="2.40.37.10">
    <property type="entry name" value="Lyase, Ornithine Decarboxylase, Chain A, domain 1"/>
    <property type="match status" value="1"/>
</dbReference>
<dbReference type="InterPro" id="IPR002433">
    <property type="entry name" value="Orn_de-COase"/>
</dbReference>
<dbReference type="Proteomes" id="UP000095751">
    <property type="component" value="Unassembled WGS sequence"/>
</dbReference>
<dbReference type="AlphaFoldDB" id="A0A1E7FJT7"/>
<proteinExistence type="predicted"/>
<keyword evidence="1" id="KW-0663">Pyridoxal phosphate</keyword>
<dbReference type="GO" id="GO:0004586">
    <property type="term" value="F:ornithine decarboxylase activity"/>
    <property type="evidence" value="ECO:0007669"/>
    <property type="project" value="TreeGrafter"/>
</dbReference>
<evidence type="ECO:0000256" key="2">
    <source>
        <dbReference type="ARBA" id="ARBA00023239"/>
    </source>
</evidence>
<dbReference type="GO" id="GO:0005737">
    <property type="term" value="C:cytoplasm"/>
    <property type="evidence" value="ECO:0007669"/>
    <property type="project" value="TreeGrafter"/>
</dbReference>
<dbReference type="Pfam" id="PF00278">
    <property type="entry name" value="Orn_DAP_Arg_deC"/>
    <property type="match status" value="1"/>
</dbReference>
<keyword evidence="2" id="KW-0456">Lyase</keyword>
<dbReference type="PANTHER" id="PTHR11482:SF6">
    <property type="entry name" value="ORNITHINE DECARBOXYLASE 1-RELATED"/>
    <property type="match status" value="1"/>
</dbReference>
<organism evidence="4 5">
    <name type="scientific">Fragilariopsis cylindrus CCMP1102</name>
    <dbReference type="NCBI Taxonomy" id="635003"/>
    <lineage>
        <taxon>Eukaryota</taxon>
        <taxon>Sar</taxon>
        <taxon>Stramenopiles</taxon>
        <taxon>Ochrophyta</taxon>
        <taxon>Bacillariophyta</taxon>
        <taxon>Bacillariophyceae</taxon>
        <taxon>Bacillariophycidae</taxon>
        <taxon>Bacillariales</taxon>
        <taxon>Bacillariaceae</taxon>
        <taxon>Fragilariopsis</taxon>
    </lineage>
</organism>
<accession>A0A1E7FJT7</accession>
<feature type="domain" description="Orn/DAP/Arg decarboxylase 2 C-terminal" evidence="3">
    <location>
        <begin position="3"/>
        <end position="105"/>
    </location>
</feature>
<protein>
    <submittedName>
        <fullName evidence="4">Orn/DAP/Arg decarboxylase 2</fullName>
    </submittedName>
</protein>
<evidence type="ECO:0000259" key="3">
    <source>
        <dbReference type="Pfam" id="PF00278"/>
    </source>
</evidence>
<sequence length="128" mass="13719">MANAAALCTRIIGVKNNDELSQQQLYIDDGFYGSLSNYPSGGTPLPLKGQSLVRSFSATSKLLSEEALVNTTVWGPTCDGLDKVCSNITLPRLSRDDWLVFPDLGFCNEGTHFNGFSPPDIACCILGG</sequence>
<keyword evidence="5" id="KW-1185">Reference proteome</keyword>
<dbReference type="GO" id="GO:0033387">
    <property type="term" value="P:putrescine biosynthetic process from arginine, via ornithine"/>
    <property type="evidence" value="ECO:0007669"/>
    <property type="project" value="TreeGrafter"/>
</dbReference>
<dbReference type="InParanoid" id="A0A1E7FJT7"/>
<name>A0A1E7FJT7_9STRA</name>
<dbReference type="EMBL" id="KV784356">
    <property type="protein sequence ID" value="OEU18440.1"/>
    <property type="molecule type" value="Genomic_DNA"/>
</dbReference>
<dbReference type="PRINTS" id="PR01182">
    <property type="entry name" value="ORNDCRBXLASE"/>
</dbReference>
<dbReference type="InterPro" id="IPR022643">
    <property type="entry name" value="De-COase2_C"/>
</dbReference>